<reference evidence="1" key="1">
    <citation type="journal article" date="2014" name="Int. J. Syst. Evol. Microbiol.">
        <title>Complete genome sequence of Corynebacterium casei LMG S-19264T (=DSM 44701T), isolated from a smear-ripened cheese.</title>
        <authorList>
            <consortium name="US DOE Joint Genome Institute (JGI-PGF)"/>
            <person name="Walter F."/>
            <person name="Albersmeier A."/>
            <person name="Kalinowski J."/>
            <person name="Ruckert C."/>
        </authorList>
    </citation>
    <scope>NUCLEOTIDE SEQUENCE</scope>
    <source>
        <strain evidence="1">VKM B-2222</strain>
    </source>
</reference>
<dbReference type="RefSeq" id="WP_271180123.1">
    <property type="nucleotide sequence ID" value="NZ_BSFH01000090.1"/>
</dbReference>
<dbReference type="Pfam" id="PF09867">
    <property type="entry name" value="TagF_N"/>
    <property type="match status" value="1"/>
</dbReference>
<dbReference type="Gene3D" id="3.40.1730.10">
    <property type="entry name" value="pa0076 domain"/>
    <property type="match status" value="1"/>
</dbReference>
<dbReference type="NCBIfam" id="TIGR03373">
    <property type="entry name" value="VI_minor_4"/>
    <property type="match status" value="1"/>
</dbReference>
<dbReference type="InterPro" id="IPR038225">
    <property type="entry name" value="TagF_sf"/>
</dbReference>
<dbReference type="EMBL" id="BSFH01000090">
    <property type="protein sequence ID" value="GLK65518.1"/>
    <property type="molecule type" value="Genomic_DNA"/>
</dbReference>
<name>A0AAD3RUE0_9RHOB</name>
<keyword evidence="2" id="KW-1185">Reference proteome</keyword>
<dbReference type="InterPro" id="IPR017748">
    <property type="entry name" value="TagF"/>
</dbReference>
<organism evidence="1 2">
    <name type="scientific">Paracoccus kondratievae</name>
    <dbReference type="NCBI Taxonomy" id="135740"/>
    <lineage>
        <taxon>Bacteria</taxon>
        <taxon>Pseudomonadati</taxon>
        <taxon>Pseudomonadota</taxon>
        <taxon>Alphaproteobacteria</taxon>
        <taxon>Rhodobacterales</taxon>
        <taxon>Paracoccaceae</taxon>
        <taxon>Paracoccus</taxon>
    </lineage>
</organism>
<proteinExistence type="predicted"/>
<reference evidence="1" key="2">
    <citation type="submission" date="2023-01" db="EMBL/GenBank/DDBJ databases">
        <authorList>
            <person name="Sun Q."/>
            <person name="Evtushenko L."/>
        </authorList>
    </citation>
    <scope>NUCLEOTIDE SEQUENCE</scope>
    <source>
        <strain evidence="1">VKM B-2222</strain>
    </source>
</reference>
<evidence type="ECO:0000313" key="2">
    <source>
        <dbReference type="Proteomes" id="UP001143349"/>
    </source>
</evidence>
<sequence>MSAEHRLITGEAGLYGKHPGFGDFVSAGLAEGWRGFGDWVQAALGQWRDGLGEDWQARFDAAPVLCFWIGPVLCGIGQSLRGIMAPSRDRSGRRFPLAVAQTGGAAPVLDPAQDFYAAAAQALAALLATPGFEPREAQAALDLPSPGAEGPGWPGFWAGNPALGPQALLAQLAGADHAHATAARSYWWFSDGEDGPSGVLCCQGWPSTEELDWLLRAGQGPKVPA</sequence>
<evidence type="ECO:0000313" key="1">
    <source>
        <dbReference type="EMBL" id="GLK65518.1"/>
    </source>
</evidence>
<protein>
    <submittedName>
        <fullName evidence="1">Type VI secretion-associated protein</fullName>
    </submittedName>
</protein>
<gene>
    <name evidence="1" type="ORF">GCM10017635_29940</name>
</gene>
<dbReference type="Proteomes" id="UP001143349">
    <property type="component" value="Unassembled WGS sequence"/>
</dbReference>
<accession>A0AAD3RUE0</accession>
<dbReference type="AlphaFoldDB" id="A0AAD3RUE0"/>
<comment type="caution">
    <text evidence="1">The sequence shown here is derived from an EMBL/GenBank/DDBJ whole genome shotgun (WGS) entry which is preliminary data.</text>
</comment>
<dbReference type="PIRSF" id="PIRSF029287">
    <property type="entry name" value="UCP029287"/>
    <property type="match status" value="1"/>
</dbReference>